<accession>A0A143Z1M9</accession>
<proteinExistence type="predicted"/>
<keyword evidence="2" id="KW-1185">Reference proteome</keyword>
<organism evidence="1 2">
    <name type="scientific">Trichococcus palustris</name>
    <dbReference type="NCBI Taxonomy" id="140314"/>
    <lineage>
        <taxon>Bacteria</taxon>
        <taxon>Bacillati</taxon>
        <taxon>Bacillota</taxon>
        <taxon>Bacilli</taxon>
        <taxon>Lactobacillales</taxon>
        <taxon>Carnobacteriaceae</taxon>
        <taxon>Trichococcus</taxon>
    </lineage>
</organism>
<dbReference type="Proteomes" id="UP000242754">
    <property type="component" value="Unassembled WGS sequence"/>
</dbReference>
<name>A0A143Z1M9_9LACT</name>
<dbReference type="EMBL" id="FJNE01000015">
    <property type="protein sequence ID" value="CZR03030.1"/>
    <property type="molecule type" value="Genomic_DNA"/>
</dbReference>
<evidence type="ECO:0000313" key="2">
    <source>
        <dbReference type="Proteomes" id="UP000242754"/>
    </source>
</evidence>
<protein>
    <submittedName>
        <fullName evidence="1">Uncharacterized protein</fullName>
    </submittedName>
</protein>
<gene>
    <name evidence="1" type="ORF">Tpal_2801</name>
</gene>
<feature type="non-terminal residue" evidence="1">
    <location>
        <position position="1"/>
    </location>
</feature>
<reference evidence="1 2" key="1">
    <citation type="submission" date="2016-02" db="EMBL/GenBank/DDBJ databases">
        <authorList>
            <person name="Wen L."/>
            <person name="He K."/>
            <person name="Yang H."/>
        </authorList>
    </citation>
    <scope>NUCLEOTIDE SEQUENCE [LARGE SCALE GENOMIC DNA]</scope>
    <source>
        <strain evidence="1">Trichococcus palustris</strain>
    </source>
</reference>
<evidence type="ECO:0000313" key="1">
    <source>
        <dbReference type="EMBL" id="CZR03030.1"/>
    </source>
</evidence>
<dbReference type="AlphaFoldDB" id="A0A143Z1M9"/>
<sequence>IAQLVEHLIEAQGVGGSNPSRAIMEE</sequence>
<dbReference type="AntiFam" id="ANF00010">
    <property type="entry name" value="tRNA translation"/>
</dbReference>